<proteinExistence type="predicted"/>
<organism evidence="2 4">
    <name type="scientific">Trichinella pseudospiralis</name>
    <name type="common">Parasitic roundworm</name>
    <dbReference type="NCBI Taxonomy" id="6337"/>
    <lineage>
        <taxon>Eukaryota</taxon>
        <taxon>Metazoa</taxon>
        <taxon>Ecdysozoa</taxon>
        <taxon>Nematoda</taxon>
        <taxon>Enoplea</taxon>
        <taxon>Dorylaimia</taxon>
        <taxon>Trichinellida</taxon>
        <taxon>Trichinellidae</taxon>
        <taxon>Trichinella</taxon>
    </lineage>
</organism>
<evidence type="ECO:0000313" key="2">
    <source>
        <dbReference type="EMBL" id="KRY89274.1"/>
    </source>
</evidence>
<keyword evidence="4" id="KW-1185">Reference proteome</keyword>
<accession>A0A0V1FT70</accession>
<evidence type="ECO:0000313" key="4">
    <source>
        <dbReference type="Proteomes" id="UP000054995"/>
    </source>
</evidence>
<evidence type="ECO:0000313" key="1">
    <source>
        <dbReference type="EMBL" id="KRX89817.1"/>
    </source>
</evidence>
<dbReference type="Proteomes" id="UP000054995">
    <property type="component" value="Unassembled WGS sequence"/>
</dbReference>
<gene>
    <name evidence="2" type="ORF">T4D_8688</name>
    <name evidence="1" type="ORF">T4E_8049</name>
</gene>
<comment type="caution">
    <text evidence="2">The sequence shown here is derived from an EMBL/GenBank/DDBJ whole genome shotgun (WGS) entry which is preliminary data.</text>
</comment>
<reference evidence="3 4" key="1">
    <citation type="submission" date="2015-01" db="EMBL/GenBank/DDBJ databases">
        <title>Evolution of Trichinella species and genotypes.</title>
        <authorList>
            <person name="Korhonen P.K."/>
            <person name="Edoardo P."/>
            <person name="Giuseppe L.R."/>
            <person name="Gasser R.B."/>
        </authorList>
    </citation>
    <scope>NUCLEOTIDE SEQUENCE [LARGE SCALE GENOMIC DNA]</scope>
    <source>
        <strain evidence="1">ISS141</strain>
        <strain evidence="2">ISS470</strain>
    </source>
</reference>
<dbReference type="EMBL" id="JYDU01000185">
    <property type="protein sequence ID" value="KRX89817.1"/>
    <property type="molecule type" value="Genomic_DNA"/>
</dbReference>
<dbReference type="AlphaFoldDB" id="A0A0V1FT70"/>
<sequence length="72" mass="7816">MNPVALLAQATHNATSGMANALMNVVGAPGPEEVHEMIRRAKAADKTVSINNNCLFIDYQFACYVPPCYDVF</sequence>
<name>A0A0V1FT70_TRIPS</name>
<protein>
    <submittedName>
        <fullName evidence="2">Uncharacterized protein</fullName>
    </submittedName>
</protein>
<dbReference type="EMBL" id="JYDT01000033">
    <property type="protein sequence ID" value="KRY89274.1"/>
    <property type="molecule type" value="Genomic_DNA"/>
</dbReference>
<dbReference type="Proteomes" id="UP000054815">
    <property type="component" value="Unassembled WGS sequence"/>
</dbReference>
<evidence type="ECO:0000313" key="3">
    <source>
        <dbReference type="Proteomes" id="UP000054815"/>
    </source>
</evidence>
<dbReference type="OrthoDB" id="5919506at2759"/>